<evidence type="ECO:0000256" key="1">
    <source>
        <dbReference type="ARBA" id="ARBA00004123"/>
    </source>
</evidence>
<dbReference type="GO" id="GO:0003677">
    <property type="term" value="F:DNA binding"/>
    <property type="evidence" value="ECO:0007669"/>
    <property type="project" value="UniProtKB-UniRule"/>
</dbReference>
<comment type="subcellular location">
    <subcellularLocation>
        <location evidence="1 7">Nucleus</location>
    </subcellularLocation>
</comment>
<dbReference type="PANTHER" id="PTHR45685:SF2">
    <property type="entry name" value="CHROMATIN-REMODELING ATPASE INO80"/>
    <property type="match status" value="1"/>
</dbReference>
<reference evidence="11" key="1">
    <citation type="submission" date="2017-02" db="UniProtKB">
        <authorList>
            <consortium name="WormBaseParasite"/>
        </authorList>
    </citation>
    <scope>IDENTIFICATION</scope>
</reference>
<evidence type="ECO:0000256" key="2">
    <source>
        <dbReference type="ARBA" id="ARBA00022741"/>
    </source>
</evidence>
<dbReference type="STRING" id="6205.A0A0R3WTY8"/>
<dbReference type="GO" id="GO:0006281">
    <property type="term" value="P:DNA repair"/>
    <property type="evidence" value="ECO:0007669"/>
    <property type="project" value="UniProtKB-UniRule"/>
</dbReference>
<keyword evidence="7" id="KW-0378">Hydrolase</keyword>
<protein>
    <recommendedName>
        <fullName evidence="7">Chromatin-remodeling ATPase INO80</fullName>
        <ecNumber evidence="7">3.6.4.-</ecNumber>
    </recommendedName>
</protein>
<dbReference type="PANTHER" id="PTHR45685">
    <property type="entry name" value="HELICASE SRCAP-RELATED"/>
    <property type="match status" value="1"/>
</dbReference>
<dbReference type="GO" id="GO:0005524">
    <property type="term" value="F:ATP binding"/>
    <property type="evidence" value="ECO:0007669"/>
    <property type="project" value="UniProtKB-UniRule"/>
</dbReference>
<evidence type="ECO:0000313" key="11">
    <source>
        <dbReference type="WBParaSite" id="TTAC_0000422801-mRNA-1"/>
    </source>
</evidence>
<evidence type="ECO:0000256" key="7">
    <source>
        <dbReference type="RuleBase" id="RU368001"/>
    </source>
</evidence>
<comment type="catalytic activity">
    <reaction evidence="7">
        <text>ATP + H2O = ADP + phosphate + H(+)</text>
        <dbReference type="Rhea" id="RHEA:13065"/>
        <dbReference type="ChEBI" id="CHEBI:15377"/>
        <dbReference type="ChEBI" id="CHEBI:15378"/>
        <dbReference type="ChEBI" id="CHEBI:30616"/>
        <dbReference type="ChEBI" id="CHEBI:43474"/>
        <dbReference type="ChEBI" id="CHEBI:456216"/>
    </reaction>
</comment>
<evidence type="ECO:0000256" key="4">
    <source>
        <dbReference type="ARBA" id="ARBA00022840"/>
    </source>
</evidence>
<dbReference type="InterPro" id="IPR020838">
    <property type="entry name" value="DBINO"/>
</dbReference>
<keyword evidence="8" id="KW-0175">Coiled coil</keyword>
<evidence type="ECO:0000256" key="6">
    <source>
        <dbReference type="ARBA" id="ARBA00023204"/>
    </source>
</evidence>
<dbReference type="AlphaFoldDB" id="A0A0R3WTY8"/>
<dbReference type="GO" id="GO:0016887">
    <property type="term" value="F:ATP hydrolysis activity"/>
    <property type="evidence" value="ECO:0007669"/>
    <property type="project" value="TreeGrafter"/>
</dbReference>
<evidence type="ECO:0000256" key="8">
    <source>
        <dbReference type="SAM" id="Coils"/>
    </source>
</evidence>
<dbReference type="SUPFAM" id="SSF52540">
    <property type="entry name" value="P-loop containing nucleoside triphosphate hydrolases"/>
    <property type="match status" value="1"/>
</dbReference>
<comment type="subunit">
    <text evidence="7">Component of the INO80 chromatin-remodeling complex.</text>
</comment>
<dbReference type="GO" id="GO:0042393">
    <property type="term" value="F:histone binding"/>
    <property type="evidence" value="ECO:0007669"/>
    <property type="project" value="TreeGrafter"/>
</dbReference>
<organism evidence="11">
    <name type="scientific">Hydatigena taeniaeformis</name>
    <name type="common">Feline tapeworm</name>
    <name type="synonym">Taenia taeniaeformis</name>
    <dbReference type="NCBI Taxonomy" id="6205"/>
    <lineage>
        <taxon>Eukaryota</taxon>
        <taxon>Metazoa</taxon>
        <taxon>Spiralia</taxon>
        <taxon>Lophotrochozoa</taxon>
        <taxon>Platyhelminthes</taxon>
        <taxon>Cestoda</taxon>
        <taxon>Eucestoda</taxon>
        <taxon>Cyclophyllidea</taxon>
        <taxon>Taeniidae</taxon>
        <taxon>Hydatigera</taxon>
    </lineage>
</organism>
<dbReference type="EC" id="3.6.4.-" evidence="7"/>
<dbReference type="Gene3D" id="3.40.50.10810">
    <property type="entry name" value="Tandem AAA-ATPase domain"/>
    <property type="match status" value="1"/>
</dbReference>
<dbReference type="InterPro" id="IPR038718">
    <property type="entry name" value="SNF2-like_sf"/>
</dbReference>
<keyword evidence="6 7" id="KW-0234">DNA repair</keyword>
<sequence length="273" mass="28720">LVREISAYWCVRSGNGVGGGVAGSTSVGGSHLAGGSDARDAETAGGAASGAEIESAAAARRRAERALAEQRRADLELLEARRQQRKLNFLLTQTELYSHFMAKTMSGGTAGGDGRVESILERLQEGPKVSDEAGNAESTLAEAAKAAAGRLGINVDDEFDAEALKAQALSRVQTAIERENQARSEFNQSGQHPMETEMDISKPPALFKGDLKTYQLKGLAWLLTLFDQGINGILADEMGLGKTVQTIAFLGSLAELLTNVDADEGPTAVSVSI</sequence>
<comment type="similarity">
    <text evidence="7">Belongs to the SNF2/RAD54 helicase family.</text>
</comment>
<dbReference type="InterPro" id="IPR000330">
    <property type="entry name" value="SNF2_N"/>
</dbReference>
<evidence type="ECO:0000259" key="10">
    <source>
        <dbReference type="PROSITE" id="PS51413"/>
    </source>
</evidence>
<dbReference type="Pfam" id="PF13892">
    <property type="entry name" value="DBINO"/>
    <property type="match status" value="1"/>
</dbReference>
<dbReference type="InterPro" id="IPR050520">
    <property type="entry name" value="INO80/SWR1_helicase"/>
</dbReference>
<feature type="domain" description="DBINO" evidence="10">
    <location>
        <begin position="1"/>
        <end position="107"/>
    </location>
</feature>
<comment type="function">
    <text evidence="7">ATPase component of the INO80 complex which remodels chromatin by shifting nucleosomes and is involved in DNA repair.</text>
</comment>
<accession>A0A0R3WTY8</accession>
<dbReference type="PROSITE" id="PS51413">
    <property type="entry name" value="DBINO"/>
    <property type="match status" value="1"/>
</dbReference>
<keyword evidence="4 7" id="KW-0067">ATP-binding</keyword>
<dbReference type="Pfam" id="PF00176">
    <property type="entry name" value="SNF2-rel_dom"/>
    <property type="match status" value="1"/>
</dbReference>
<dbReference type="InterPro" id="IPR027417">
    <property type="entry name" value="P-loop_NTPase"/>
</dbReference>
<dbReference type="GO" id="GO:0006338">
    <property type="term" value="P:chromatin remodeling"/>
    <property type="evidence" value="ECO:0007669"/>
    <property type="project" value="UniProtKB-UniRule"/>
</dbReference>
<feature type="coiled-coil region" evidence="8">
    <location>
        <begin position="53"/>
        <end position="83"/>
    </location>
</feature>
<keyword evidence="5 7" id="KW-0238">DNA-binding</keyword>
<comment type="domain">
    <text evidence="7">The DBINO region is involved in binding to DNA.</text>
</comment>
<feature type="region of interest" description="Disordered" evidence="9">
    <location>
        <begin position="29"/>
        <end position="50"/>
    </location>
</feature>
<evidence type="ECO:0000256" key="5">
    <source>
        <dbReference type="ARBA" id="ARBA00023125"/>
    </source>
</evidence>
<keyword evidence="3 7" id="KW-0227">DNA damage</keyword>
<evidence type="ECO:0000256" key="9">
    <source>
        <dbReference type="SAM" id="MobiDB-lite"/>
    </source>
</evidence>
<keyword evidence="2" id="KW-0547">Nucleotide-binding</keyword>
<evidence type="ECO:0000256" key="3">
    <source>
        <dbReference type="ARBA" id="ARBA00022763"/>
    </source>
</evidence>
<dbReference type="GO" id="GO:0031011">
    <property type="term" value="C:Ino80 complex"/>
    <property type="evidence" value="ECO:0007669"/>
    <property type="project" value="UniProtKB-UniRule"/>
</dbReference>
<name>A0A0R3WTY8_HYDTA</name>
<proteinExistence type="inferred from homology"/>
<dbReference type="WBParaSite" id="TTAC_0000422801-mRNA-1">
    <property type="protein sequence ID" value="TTAC_0000422801-mRNA-1"/>
    <property type="gene ID" value="TTAC_0000422801"/>
</dbReference>